<evidence type="ECO:0000313" key="2">
    <source>
        <dbReference type="EnsemblMetazoa" id="ACOM028593-PA.1"/>
    </source>
</evidence>
<protein>
    <recommendedName>
        <fullName evidence="3">Secreted protein</fullName>
    </recommendedName>
</protein>
<accession>A0A8W7PBI5</accession>
<evidence type="ECO:0008006" key="3">
    <source>
        <dbReference type="Google" id="ProtNLM"/>
    </source>
</evidence>
<organism evidence="2">
    <name type="scientific">Anopheles coluzzii</name>
    <name type="common">African malaria mosquito</name>
    <dbReference type="NCBI Taxonomy" id="1518534"/>
    <lineage>
        <taxon>Eukaryota</taxon>
        <taxon>Metazoa</taxon>
        <taxon>Ecdysozoa</taxon>
        <taxon>Arthropoda</taxon>
        <taxon>Hexapoda</taxon>
        <taxon>Insecta</taxon>
        <taxon>Pterygota</taxon>
        <taxon>Neoptera</taxon>
        <taxon>Endopterygota</taxon>
        <taxon>Diptera</taxon>
        <taxon>Nematocera</taxon>
        <taxon>Culicoidea</taxon>
        <taxon>Culicidae</taxon>
        <taxon>Anophelinae</taxon>
        <taxon>Anopheles</taxon>
    </lineage>
</organism>
<dbReference type="EnsemblMetazoa" id="ACOM028593-RA">
    <property type="protein sequence ID" value="ACOM028593-PA.1"/>
    <property type="gene ID" value="ACOM028593"/>
</dbReference>
<reference evidence="2" key="1">
    <citation type="submission" date="2022-08" db="UniProtKB">
        <authorList>
            <consortium name="EnsemblMetazoa"/>
        </authorList>
    </citation>
    <scope>IDENTIFICATION</scope>
</reference>
<evidence type="ECO:0000256" key="1">
    <source>
        <dbReference type="SAM" id="SignalP"/>
    </source>
</evidence>
<dbReference type="AlphaFoldDB" id="A0A8W7PBI5"/>
<dbReference type="Proteomes" id="UP000075882">
    <property type="component" value="Unassembled WGS sequence"/>
</dbReference>
<proteinExistence type="predicted"/>
<feature type="chain" id="PRO_5036454810" description="Secreted protein" evidence="1">
    <location>
        <begin position="18"/>
        <end position="261"/>
    </location>
</feature>
<sequence length="261" mass="29401">MVMMVPVQLIATVLLLAEPHARHHDGGRTLQHRVVVLPLYLATARHTTNTDPAHSRPTEMAPDQVAHYDDDVEQQKHDSHRYQDGERRFTFHDFCRTPVQLLLVRHSERPILAGLLQLLRVLRMLQDTGGQLGRAGTLLRDGGSGGSRRGIVHPRPGQRILHLVQQLPEGVLRRPLDVDVNRVQIQPGLDHRGGDARIGQYFQQIVPMLVRQCLVRVHQAVRERDRIQDVIGFQLGHAVQQIVSTCRPSSRYGRSGGNVDA</sequence>
<name>A0A8W7PBI5_ANOCL</name>
<feature type="signal peptide" evidence="1">
    <location>
        <begin position="1"/>
        <end position="17"/>
    </location>
</feature>
<keyword evidence="1" id="KW-0732">Signal</keyword>